<dbReference type="OrthoDB" id="9764016at2"/>
<reference evidence="5 6" key="1">
    <citation type="submission" date="2019-03" db="EMBL/GenBank/DDBJ databases">
        <title>Genomic Encyclopedia of Type Strains, Phase IV (KMG-IV): sequencing the most valuable type-strain genomes for metagenomic binning, comparative biology and taxonomic classification.</title>
        <authorList>
            <person name="Goeker M."/>
        </authorList>
    </citation>
    <scope>NUCLEOTIDE SEQUENCE [LARGE SCALE GENOMIC DNA]</scope>
    <source>
        <strain evidence="5 6">DSM 45934</strain>
    </source>
</reference>
<keyword evidence="2" id="KW-0479">Metal-binding</keyword>
<evidence type="ECO:0000313" key="5">
    <source>
        <dbReference type="EMBL" id="TCO56877.1"/>
    </source>
</evidence>
<dbReference type="PANTHER" id="PTHR13096">
    <property type="entry name" value="MINA53 MYC INDUCED NUCLEAR ANTIGEN"/>
    <property type="match status" value="1"/>
</dbReference>
<dbReference type="InterPro" id="IPR003347">
    <property type="entry name" value="JmjC_dom"/>
</dbReference>
<dbReference type="AlphaFoldDB" id="A0A4R2JED2"/>
<accession>A0A4R2JED2</accession>
<protein>
    <submittedName>
        <fullName evidence="5">Cupin superfamily protein</fullName>
    </submittedName>
</protein>
<name>A0A4R2JED2_9PSEU</name>
<dbReference type="InterPro" id="IPR039994">
    <property type="entry name" value="NO66-like"/>
</dbReference>
<dbReference type="PANTHER" id="PTHR13096:SF8">
    <property type="entry name" value="RIBOSOMAL OXYGENASE 1"/>
    <property type="match status" value="1"/>
</dbReference>
<proteinExistence type="predicted"/>
<dbReference type="Gene3D" id="2.60.120.650">
    <property type="entry name" value="Cupin"/>
    <property type="match status" value="1"/>
</dbReference>
<feature type="domain" description="JmjC" evidence="4">
    <location>
        <begin position="85"/>
        <end position="245"/>
    </location>
</feature>
<evidence type="ECO:0000259" key="4">
    <source>
        <dbReference type="PROSITE" id="PS51184"/>
    </source>
</evidence>
<evidence type="ECO:0000256" key="2">
    <source>
        <dbReference type="ARBA" id="ARBA00022723"/>
    </source>
</evidence>
<evidence type="ECO:0000313" key="6">
    <source>
        <dbReference type="Proteomes" id="UP000295680"/>
    </source>
</evidence>
<comment type="cofactor">
    <cofactor evidence="1">
        <name>Fe(2+)</name>
        <dbReference type="ChEBI" id="CHEBI:29033"/>
    </cofactor>
</comment>
<dbReference type="SUPFAM" id="SSF51197">
    <property type="entry name" value="Clavaminate synthase-like"/>
    <property type="match status" value="1"/>
</dbReference>
<dbReference type="GO" id="GO:0046872">
    <property type="term" value="F:metal ion binding"/>
    <property type="evidence" value="ECO:0007669"/>
    <property type="project" value="UniProtKB-KW"/>
</dbReference>
<evidence type="ECO:0000256" key="3">
    <source>
        <dbReference type="ARBA" id="ARBA00023004"/>
    </source>
</evidence>
<comment type="caution">
    <text evidence="5">The sequence shown here is derived from an EMBL/GenBank/DDBJ whole genome shotgun (WGS) entry which is preliminary data.</text>
</comment>
<dbReference type="Pfam" id="PF08007">
    <property type="entry name" value="JmjC_2"/>
    <property type="match status" value="1"/>
</dbReference>
<evidence type="ECO:0000256" key="1">
    <source>
        <dbReference type="ARBA" id="ARBA00001954"/>
    </source>
</evidence>
<organism evidence="5 6">
    <name type="scientific">Actinocrispum wychmicini</name>
    <dbReference type="NCBI Taxonomy" id="1213861"/>
    <lineage>
        <taxon>Bacteria</taxon>
        <taxon>Bacillati</taxon>
        <taxon>Actinomycetota</taxon>
        <taxon>Actinomycetes</taxon>
        <taxon>Pseudonocardiales</taxon>
        <taxon>Pseudonocardiaceae</taxon>
        <taxon>Actinocrispum</taxon>
    </lineage>
</organism>
<sequence>MDHRLIHQLCRAFDWSGSDEVGKEFVRGELDDPSLPARILTPQRMLDLIMRRSLAPHRFRCVIDGEDIHPQRYIRMNSTRRGHSVPVADMDRIGRLVESGCTLILDQANFYDPTLEVVCRALQWWSGQSLQVNLYLTTGTAEGFELHWDDHDVIVVQLAGEKTWEVRGQSRQAPLFRDAEPNFEPSDEIVWTGVLREGEAMCIPRGYWHRATRNDLGQGFSLHASFGLHKRSGADWLAWIADESRSDELFRIDLTRSLHPLVRERQEDRLNAAACQLIGNRPVTDFLSSRARLCAPSRHVNTLGTFGRPTAVVCITEYPPEMDSDEKTITVAAAARRVTIDKNLLPAVEMLLSGHPVRLEDIELKTGIDPRSLASTFLDEDICAEATPELLAGYEGLVS</sequence>
<keyword evidence="3" id="KW-0408">Iron</keyword>
<dbReference type="Proteomes" id="UP000295680">
    <property type="component" value="Unassembled WGS sequence"/>
</dbReference>
<dbReference type="EMBL" id="SLWS01000006">
    <property type="protein sequence ID" value="TCO56877.1"/>
    <property type="molecule type" value="Genomic_DNA"/>
</dbReference>
<keyword evidence="6" id="KW-1185">Reference proteome</keyword>
<gene>
    <name evidence="5" type="ORF">EV192_106352</name>
</gene>
<dbReference type="PROSITE" id="PS51184">
    <property type="entry name" value="JMJC"/>
    <property type="match status" value="1"/>
</dbReference>